<evidence type="ECO:0000313" key="2">
    <source>
        <dbReference type="EMBL" id="BBA33301.1"/>
    </source>
</evidence>
<evidence type="ECO:0000313" key="3">
    <source>
        <dbReference type="Proteomes" id="UP000266313"/>
    </source>
</evidence>
<sequence length="63" mass="6860">MYTDSARSSIWGDGSAGTQTVSDGYLLGLLTVTRHYPVYGRIPADQNVSPGVYLDTIFVTVLY</sequence>
<protein>
    <submittedName>
        <fullName evidence="2">Spore coat U domain-containing protein</fullName>
    </submittedName>
</protein>
<organism evidence="2 3">
    <name type="scientific">Methylocaldum marinum</name>
    <dbReference type="NCBI Taxonomy" id="1432792"/>
    <lineage>
        <taxon>Bacteria</taxon>
        <taxon>Pseudomonadati</taxon>
        <taxon>Pseudomonadota</taxon>
        <taxon>Gammaproteobacteria</taxon>
        <taxon>Methylococcales</taxon>
        <taxon>Methylococcaceae</taxon>
        <taxon>Methylocaldum</taxon>
    </lineage>
</organism>
<dbReference type="InterPro" id="IPR007893">
    <property type="entry name" value="Spore_coat_U/FanG"/>
</dbReference>
<reference evidence="2 3" key="1">
    <citation type="submission" date="2016-12" db="EMBL/GenBank/DDBJ databases">
        <title>Genome sequencing of Methylocaldum marinum.</title>
        <authorList>
            <person name="Takeuchi M."/>
            <person name="Kamagata Y."/>
            <person name="Hiraoka S."/>
            <person name="Oshima K."/>
            <person name="Hattori M."/>
            <person name="Iwasaki W."/>
        </authorList>
    </citation>
    <scope>NUCLEOTIDE SEQUENCE [LARGE SCALE GENOMIC DNA]</scope>
    <source>
        <strain evidence="2 3">S8</strain>
    </source>
</reference>
<name>A0A250KQP8_9GAMM</name>
<evidence type="ECO:0000259" key="1">
    <source>
        <dbReference type="Pfam" id="PF05229"/>
    </source>
</evidence>
<gene>
    <name evidence="2" type="ORF">sS8_1341</name>
</gene>
<dbReference type="Pfam" id="PF05229">
    <property type="entry name" value="SCPU"/>
    <property type="match status" value="1"/>
</dbReference>
<dbReference type="KEGG" id="mmai:sS8_1341"/>
<dbReference type="SMART" id="SM00972">
    <property type="entry name" value="SCPU"/>
    <property type="match status" value="1"/>
</dbReference>
<accession>A0A250KQP8</accession>
<feature type="domain" description="Spore coat protein U/FanG" evidence="1">
    <location>
        <begin position="1"/>
        <end position="60"/>
    </location>
</feature>
<keyword evidence="3" id="KW-1185">Reference proteome</keyword>
<dbReference type="Proteomes" id="UP000266313">
    <property type="component" value="Chromosome"/>
</dbReference>
<dbReference type="AlphaFoldDB" id="A0A250KQP8"/>
<dbReference type="EMBL" id="AP017928">
    <property type="protein sequence ID" value="BBA33301.1"/>
    <property type="molecule type" value="Genomic_DNA"/>
</dbReference>
<proteinExistence type="predicted"/>